<reference evidence="2" key="1">
    <citation type="journal article" date="2019" name="Int. J. Syst. Evol. Microbiol.">
        <title>The Global Catalogue of Microorganisms (GCM) 10K type strain sequencing project: providing services to taxonomists for standard genome sequencing and annotation.</title>
        <authorList>
            <consortium name="The Broad Institute Genomics Platform"/>
            <consortium name="The Broad Institute Genome Sequencing Center for Infectious Disease"/>
            <person name="Wu L."/>
            <person name="Ma J."/>
        </authorList>
    </citation>
    <scope>NUCLEOTIDE SEQUENCE [LARGE SCALE GENOMIC DNA]</scope>
    <source>
        <strain evidence="2">JCM 17923</strain>
    </source>
</reference>
<evidence type="ECO:0000313" key="2">
    <source>
        <dbReference type="Proteomes" id="UP001501153"/>
    </source>
</evidence>
<comment type="caution">
    <text evidence="1">The sequence shown here is derived from an EMBL/GenBank/DDBJ whole genome shotgun (WGS) entry which is preliminary data.</text>
</comment>
<organism evidence="1 2">
    <name type="scientific">Hymenobacter saemangeumensis</name>
    <dbReference type="NCBI Taxonomy" id="1084522"/>
    <lineage>
        <taxon>Bacteria</taxon>
        <taxon>Pseudomonadati</taxon>
        <taxon>Bacteroidota</taxon>
        <taxon>Cytophagia</taxon>
        <taxon>Cytophagales</taxon>
        <taxon>Hymenobacteraceae</taxon>
        <taxon>Hymenobacter</taxon>
    </lineage>
</organism>
<gene>
    <name evidence="1" type="ORF">GCM10023185_38790</name>
</gene>
<accession>A0ABP8IQN1</accession>
<name>A0ABP8IQN1_9BACT</name>
<evidence type="ECO:0000313" key="1">
    <source>
        <dbReference type="EMBL" id="GAA4367162.1"/>
    </source>
</evidence>
<proteinExistence type="predicted"/>
<keyword evidence="2" id="KW-1185">Reference proteome</keyword>
<dbReference type="EMBL" id="BAABGZ010000077">
    <property type="protein sequence ID" value="GAA4367162.1"/>
    <property type="molecule type" value="Genomic_DNA"/>
</dbReference>
<dbReference type="Proteomes" id="UP001501153">
    <property type="component" value="Unassembled WGS sequence"/>
</dbReference>
<protein>
    <submittedName>
        <fullName evidence="1">Uncharacterized protein</fullName>
    </submittedName>
</protein>
<sequence>MGKQNKALADNSQMGIVHTAVALVMAWYAKGGSAVKPAACLAPPLLCLVWSRWLGAGRQVPHGGLFNFCPLVRVQSRLAENYLVCLVFTPDGKPYPRACPPHARR</sequence>